<evidence type="ECO:0000313" key="3">
    <source>
        <dbReference type="Proteomes" id="UP000075531"/>
    </source>
</evidence>
<dbReference type="OrthoDB" id="1757565at2"/>
<dbReference type="SUPFAM" id="SSF48452">
    <property type="entry name" value="TPR-like"/>
    <property type="match status" value="1"/>
</dbReference>
<evidence type="ECO:0000313" key="2">
    <source>
        <dbReference type="EMBL" id="KYH35260.1"/>
    </source>
</evidence>
<dbReference type="EMBL" id="LTBA01000005">
    <property type="protein sequence ID" value="KYH35260.1"/>
    <property type="molecule type" value="Genomic_DNA"/>
</dbReference>
<protein>
    <submittedName>
        <fullName evidence="2">Tetratricopeptide repeat protein</fullName>
    </submittedName>
</protein>
<reference evidence="2 3" key="1">
    <citation type="submission" date="2016-02" db="EMBL/GenBank/DDBJ databases">
        <title>Genome sequence of Clostridium tepidiprofundi DSM 19306.</title>
        <authorList>
            <person name="Poehlein A."/>
            <person name="Daniel R."/>
        </authorList>
    </citation>
    <scope>NUCLEOTIDE SEQUENCE [LARGE SCALE GENOMIC DNA]</scope>
    <source>
        <strain evidence="2 3">DSM 19306</strain>
    </source>
</reference>
<dbReference type="InterPro" id="IPR019734">
    <property type="entry name" value="TPR_rpt"/>
</dbReference>
<sequence>MNNKELGNFYCNKGLELLNENSISMAVNVLRKSVAIDEYSSDNLNLLGLCYYTLIEFEKAKYYWEKSIKINNSDKNRAFEYLANMKSKDFLIMCEEYNAALELCYDGKYKKALRKLNSLPYKNFVNLYNVIGLCNYAIGNKKGAINAWKKAIALDKDNEYANTYLMKMTDCICRRFSIINSIKGLFKNIICGKII</sequence>
<accession>A0A151B656</accession>
<name>A0A151B656_9CLOT</name>
<gene>
    <name evidence="2" type="ORF">CLTEP_08850</name>
</gene>
<dbReference type="PATRIC" id="fig|1121338.3.peg.908"/>
<dbReference type="InterPro" id="IPR011990">
    <property type="entry name" value="TPR-like_helical_dom_sf"/>
</dbReference>
<dbReference type="RefSeq" id="WP_066823133.1">
    <property type="nucleotide sequence ID" value="NZ_LTBA01000005.1"/>
</dbReference>
<dbReference type="AlphaFoldDB" id="A0A151B656"/>
<organism evidence="2 3">
    <name type="scientific">Clostridium tepidiprofundi DSM 19306</name>
    <dbReference type="NCBI Taxonomy" id="1121338"/>
    <lineage>
        <taxon>Bacteria</taxon>
        <taxon>Bacillati</taxon>
        <taxon>Bacillota</taxon>
        <taxon>Clostridia</taxon>
        <taxon>Eubacteriales</taxon>
        <taxon>Clostridiaceae</taxon>
        <taxon>Clostridium</taxon>
    </lineage>
</organism>
<evidence type="ECO:0000256" key="1">
    <source>
        <dbReference type="PROSITE-ProRule" id="PRU00339"/>
    </source>
</evidence>
<keyword evidence="3" id="KW-1185">Reference proteome</keyword>
<dbReference type="Gene3D" id="1.25.40.10">
    <property type="entry name" value="Tetratricopeptide repeat domain"/>
    <property type="match status" value="2"/>
</dbReference>
<dbReference type="STRING" id="1121338.CLTEP_08850"/>
<feature type="repeat" description="TPR" evidence="1">
    <location>
        <begin position="41"/>
        <end position="74"/>
    </location>
</feature>
<dbReference type="Proteomes" id="UP000075531">
    <property type="component" value="Unassembled WGS sequence"/>
</dbReference>
<keyword evidence="1" id="KW-0802">TPR repeat</keyword>
<dbReference type="PROSITE" id="PS50005">
    <property type="entry name" value="TPR"/>
    <property type="match status" value="2"/>
</dbReference>
<dbReference type="Pfam" id="PF13181">
    <property type="entry name" value="TPR_8"/>
    <property type="match status" value="1"/>
</dbReference>
<dbReference type="SMART" id="SM00028">
    <property type="entry name" value="TPR"/>
    <property type="match status" value="3"/>
</dbReference>
<proteinExistence type="predicted"/>
<feature type="repeat" description="TPR" evidence="1">
    <location>
        <begin position="125"/>
        <end position="158"/>
    </location>
</feature>
<comment type="caution">
    <text evidence="2">The sequence shown here is derived from an EMBL/GenBank/DDBJ whole genome shotgun (WGS) entry which is preliminary data.</text>
</comment>